<dbReference type="Gene3D" id="3.40.50.2300">
    <property type="match status" value="1"/>
</dbReference>
<dbReference type="InterPro" id="IPR016032">
    <property type="entry name" value="Sig_transdc_resp-reg_C-effctor"/>
</dbReference>
<dbReference type="SUPFAM" id="SSF48452">
    <property type="entry name" value="TPR-like"/>
    <property type="match status" value="1"/>
</dbReference>
<comment type="caution">
    <text evidence="11">The sequence shown here is derived from an EMBL/GenBank/DDBJ whole genome shotgun (WGS) entry which is preliminary data.</text>
</comment>
<feature type="domain" description="Response regulatory" evidence="9">
    <location>
        <begin position="2"/>
        <end position="116"/>
    </location>
</feature>
<dbReference type="InterPro" id="IPR011990">
    <property type="entry name" value="TPR-like_helical_dom_sf"/>
</dbReference>
<dbReference type="Gene3D" id="1.10.10.10">
    <property type="entry name" value="Winged helix-like DNA-binding domain superfamily/Winged helix DNA-binding domain"/>
    <property type="match status" value="1"/>
</dbReference>
<keyword evidence="2 7" id="KW-0597">Phosphoprotein</keyword>
<keyword evidence="4" id="KW-0805">Transcription regulation</keyword>
<reference evidence="11 12" key="1">
    <citation type="submission" date="2021-01" db="EMBL/GenBank/DDBJ databases">
        <title>Genomic Encyclopedia of Type Strains, Phase IV (KMG-IV): sequencing the most valuable type-strain genomes for metagenomic binning, comparative biology and taxonomic classification.</title>
        <authorList>
            <person name="Goeker M."/>
        </authorList>
    </citation>
    <scope>NUCLEOTIDE SEQUENCE [LARGE SCALE GENOMIC DNA]</scope>
    <source>
        <strain evidence="11 12">DSM 100968</strain>
    </source>
</reference>
<dbReference type="RefSeq" id="WP_205005269.1">
    <property type="nucleotide sequence ID" value="NZ_CBCRXA010000002.1"/>
</dbReference>
<keyword evidence="3" id="KW-0902">Two-component regulatory system</keyword>
<accession>A0ABS2Q5E0</accession>
<dbReference type="PROSITE" id="PS50110">
    <property type="entry name" value="RESPONSE_REGULATORY"/>
    <property type="match status" value="1"/>
</dbReference>
<evidence type="ECO:0000256" key="1">
    <source>
        <dbReference type="ARBA" id="ARBA00005820"/>
    </source>
</evidence>
<feature type="DNA-binding region" description="OmpR/PhoB-type" evidence="8">
    <location>
        <begin position="128"/>
        <end position="231"/>
    </location>
</feature>
<evidence type="ECO:0000259" key="10">
    <source>
        <dbReference type="PROSITE" id="PS51755"/>
    </source>
</evidence>
<dbReference type="InterPro" id="IPR011006">
    <property type="entry name" value="CheY-like_superfamily"/>
</dbReference>
<evidence type="ECO:0000256" key="5">
    <source>
        <dbReference type="ARBA" id="ARBA00023125"/>
    </source>
</evidence>
<feature type="modified residue" description="4-aspartylphosphate" evidence="7">
    <location>
        <position position="53"/>
    </location>
</feature>
<keyword evidence="6" id="KW-0804">Transcription</keyword>
<feature type="domain" description="OmpR/PhoB-type" evidence="10">
    <location>
        <begin position="128"/>
        <end position="231"/>
    </location>
</feature>
<dbReference type="Pfam" id="PF00486">
    <property type="entry name" value="Trans_reg_C"/>
    <property type="match status" value="1"/>
</dbReference>
<dbReference type="PROSITE" id="PS51755">
    <property type="entry name" value="OMPR_PHOB"/>
    <property type="match status" value="1"/>
</dbReference>
<proteinExistence type="inferred from homology"/>
<dbReference type="PANTHER" id="PTHR48111:SF69">
    <property type="entry name" value="RESPONSE REGULATOR RECEIVER"/>
    <property type="match status" value="1"/>
</dbReference>
<evidence type="ECO:0000256" key="6">
    <source>
        <dbReference type="ARBA" id="ARBA00023163"/>
    </source>
</evidence>
<evidence type="ECO:0000256" key="7">
    <source>
        <dbReference type="PROSITE-ProRule" id="PRU00169"/>
    </source>
</evidence>
<keyword evidence="12" id="KW-1185">Reference proteome</keyword>
<dbReference type="SMART" id="SM00448">
    <property type="entry name" value="REC"/>
    <property type="match status" value="1"/>
</dbReference>
<sequence length="356" mass="42294">MKAFVVDDEALACKQLQLMLQNTGAFDEIQTFQDPEQALSEAAKDPIDAAFLDIEMPEINGIELAEALQRTSDSIHIVFTTAYNEYAVKAFELNAVDYLLKPIMKGRLDEAVRRLLKDWETKRVEQQQEPRQFGIECFGSLKFYQIINERKAYLPVKWRTNKAREVYAYLLSAHDHYVSKDMLMERFWSNSDPEKVSTQLYTTIYQIRKMMEQMPFHHHIVKNDLGYSINLEETPIDCEEWEQELRHLPEINPTTYQRHLQNLMNYQGHYLGEYDYPWAELERIRLAQLWLNQGYALIRFLMGEQRYVEAIDICHRIERIEPEDDRNMKYLLQLYNKTGNVSGAIRVYAKYRQYSR</sequence>
<dbReference type="SMART" id="SM01043">
    <property type="entry name" value="BTAD"/>
    <property type="match status" value="1"/>
</dbReference>
<evidence type="ECO:0000256" key="8">
    <source>
        <dbReference type="PROSITE-ProRule" id="PRU01091"/>
    </source>
</evidence>
<organism evidence="11 12">
    <name type="scientific">Sporolactobacillus spathodeae</name>
    <dbReference type="NCBI Taxonomy" id="1465502"/>
    <lineage>
        <taxon>Bacteria</taxon>
        <taxon>Bacillati</taxon>
        <taxon>Bacillota</taxon>
        <taxon>Bacilli</taxon>
        <taxon>Bacillales</taxon>
        <taxon>Sporolactobacillaceae</taxon>
        <taxon>Sporolactobacillus</taxon>
    </lineage>
</organism>
<dbReference type="InterPro" id="IPR036388">
    <property type="entry name" value="WH-like_DNA-bd_sf"/>
</dbReference>
<dbReference type="Proteomes" id="UP000823201">
    <property type="component" value="Unassembled WGS sequence"/>
</dbReference>
<protein>
    <submittedName>
        <fullName evidence="11">Two-component SAPR family response regulator</fullName>
    </submittedName>
</protein>
<evidence type="ECO:0000256" key="3">
    <source>
        <dbReference type="ARBA" id="ARBA00023012"/>
    </source>
</evidence>
<name>A0ABS2Q5E0_9BACL</name>
<dbReference type="SUPFAM" id="SSF46894">
    <property type="entry name" value="C-terminal effector domain of the bipartite response regulators"/>
    <property type="match status" value="1"/>
</dbReference>
<dbReference type="InterPro" id="IPR001867">
    <property type="entry name" value="OmpR/PhoB-type_DNA-bd"/>
</dbReference>
<evidence type="ECO:0000313" key="11">
    <source>
        <dbReference type="EMBL" id="MBM7656911.1"/>
    </source>
</evidence>
<keyword evidence="5 8" id="KW-0238">DNA-binding</keyword>
<dbReference type="Gene3D" id="1.25.40.10">
    <property type="entry name" value="Tetratricopeptide repeat domain"/>
    <property type="match status" value="1"/>
</dbReference>
<evidence type="ECO:0000256" key="4">
    <source>
        <dbReference type="ARBA" id="ARBA00023015"/>
    </source>
</evidence>
<dbReference type="InterPro" id="IPR005158">
    <property type="entry name" value="BTAD"/>
</dbReference>
<evidence type="ECO:0000259" key="9">
    <source>
        <dbReference type="PROSITE" id="PS50110"/>
    </source>
</evidence>
<dbReference type="Pfam" id="PF03704">
    <property type="entry name" value="BTAD"/>
    <property type="match status" value="1"/>
</dbReference>
<dbReference type="Pfam" id="PF00072">
    <property type="entry name" value="Response_reg"/>
    <property type="match status" value="1"/>
</dbReference>
<dbReference type="InterPro" id="IPR039420">
    <property type="entry name" value="WalR-like"/>
</dbReference>
<evidence type="ECO:0000256" key="2">
    <source>
        <dbReference type="ARBA" id="ARBA00022553"/>
    </source>
</evidence>
<gene>
    <name evidence="11" type="ORF">JOC27_000348</name>
</gene>
<dbReference type="PANTHER" id="PTHR48111">
    <property type="entry name" value="REGULATOR OF RPOS"/>
    <property type="match status" value="1"/>
</dbReference>
<comment type="similarity">
    <text evidence="1">Belongs to the AfsR/DnrI/RedD regulatory family.</text>
</comment>
<evidence type="ECO:0000313" key="12">
    <source>
        <dbReference type="Proteomes" id="UP000823201"/>
    </source>
</evidence>
<dbReference type="InterPro" id="IPR001789">
    <property type="entry name" value="Sig_transdc_resp-reg_receiver"/>
</dbReference>
<dbReference type="EMBL" id="JAFBEV010000002">
    <property type="protein sequence ID" value="MBM7656911.1"/>
    <property type="molecule type" value="Genomic_DNA"/>
</dbReference>
<dbReference type="SUPFAM" id="SSF52172">
    <property type="entry name" value="CheY-like"/>
    <property type="match status" value="1"/>
</dbReference>